<gene>
    <name evidence="1" type="ORF">L6452_25175</name>
</gene>
<dbReference type="EMBL" id="CM042054">
    <property type="protein sequence ID" value="KAI3707016.1"/>
    <property type="molecule type" value="Genomic_DNA"/>
</dbReference>
<comment type="caution">
    <text evidence="1">The sequence shown here is derived from an EMBL/GenBank/DDBJ whole genome shotgun (WGS) entry which is preliminary data.</text>
</comment>
<organism evidence="1 2">
    <name type="scientific">Arctium lappa</name>
    <name type="common">Greater burdock</name>
    <name type="synonym">Lappa major</name>
    <dbReference type="NCBI Taxonomy" id="4217"/>
    <lineage>
        <taxon>Eukaryota</taxon>
        <taxon>Viridiplantae</taxon>
        <taxon>Streptophyta</taxon>
        <taxon>Embryophyta</taxon>
        <taxon>Tracheophyta</taxon>
        <taxon>Spermatophyta</taxon>
        <taxon>Magnoliopsida</taxon>
        <taxon>eudicotyledons</taxon>
        <taxon>Gunneridae</taxon>
        <taxon>Pentapetalae</taxon>
        <taxon>asterids</taxon>
        <taxon>campanulids</taxon>
        <taxon>Asterales</taxon>
        <taxon>Asteraceae</taxon>
        <taxon>Carduoideae</taxon>
        <taxon>Cardueae</taxon>
        <taxon>Arctiinae</taxon>
        <taxon>Arctium</taxon>
    </lineage>
</organism>
<keyword evidence="2" id="KW-1185">Reference proteome</keyword>
<accession>A0ACB9AAJ9</accession>
<reference evidence="1 2" key="2">
    <citation type="journal article" date="2022" name="Mol. Ecol. Resour.">
        <title>The genomes of chicory, endive, great burdock and yacon provide insights into Asteraceae paleo-polyploidization history and plant inulin production.</title>
        <authorList>
            <person name="Fan W."/>
            <person name="Wang S."/>
            <person name="Wang H."/>
            <person name="Wang A."/>
            <person name="Jiang F."/>
            <person name="Liu H."/>
            <person name="Zhao H."/>
            <person name="Xu D."/>
            <person name="Zhang Y."/>
        </authorList>
    </citation>
    <scope>NUCLEOTIDE SEQUENCE [LARGE SCALE GENOMIC DNA]</scope>
    <source>
        <strain evidence="2">cv. Niubang</strain>
    </source>
</reference>
<sequence>MTSCSRRKKKKIIKQLEDSDFIKGPVIEIGSSSRCTLSTTRSKEVKDESPKKETQIEDELLSETKGKGKYEDCNSMGSCSLSFISKLKNEEMLLYVEATISDKVQVQAKKLALSAWNIGHLRKKETTKLEEEGFGLLPIKASYRVKGPVLKGKCSQVPHTPPKDMGKKV</sequence>
<evidence type="ECO:0000313" key="1">
    <source>
        <dbReference type="EMBL" id="KAI3707016.1"/>
    </source>
</evidence>
<proteinExistence type="predicted"/>
<dbReference type="Proteomes" id="UP001055879">
    <property type="component" value="Linkage Group LG08"/>
</dbReference>
<reference evidence="2" key="1">
    <citation type="journal article" date="2022" name="Mol. Ecol. Resour.">
        <title>The genomes of chicory, endive, great burdock and yacon provide insights into Asteraceae palaeo-polyploidization history and plant inulin production.</title>
        <authorList>
            <person name="Fan W."/>
            <person name="Wang S."/>
            <person name="Wang H."/>
            <person name="Wang A."/>
            <person name="Jiang F."/>
            <person name="Liu H."/>
            <person name="Zhao H."/>
            <person name="Xu D."/>
            <person name="Zhang Y."/>
        </authorList>
    </citation>
    <scope>NUCLEOTIDE SEQUENCE [LARGE SCALE GENOMIC DNA]</scope>
    <source>
        <strain evidence="2">cv. Niubang</strain>
    </source>
</reference>
<evidence type="ECO:0000313" key="2">
    <source>
        <dbReference type="Proteomes" id="UP001055879"/>
    </source>
</evidence>
<protein>
    <submittedName>
        <fullName evidence="1">Uncharacterized protein</fullName>
    </submittedName>
</protein>
<name>A0ACB9AAJ9_ARCLA</name>